<dbReference type="Pfam" id="PF16026">
    <property type="entry name" value="MIEAP"/>
    <property type="match status" value="1"/>
</dbReference>
<feature type="compositionally biased region" description="Basic and acidic residues" evidence="1">
    <location>
        <begin position="317"/>
        <end position="338"/>
    </location>
</feature>
<evidence type="ECO:0000313" key="4">
    <source>
        <dbReference type="Proteomes" id="UP000596742"/>
    </source>
</evidence>
<protein>
    <recommendedName>
        <fullName evidence="2">Mitochondria-eating protein C-terminal domain-containing protein</fullName>
    </recommendedName>
</protein>
<evidence type="ECO:0000259" key="2">
    <source>
        <dbReference type="Pfam" id="PF16026"/>
    </source>
</evidence>
<feature type="region of interest" description="Disordered" evidence="1">
    <location>
        <begin position="1"/>
        <end position="58"/>
    </location>
</feature>
<feature type="domain" description="Mitochondria-eating protein C-terminal" evidence="2">
    <location>
        <begin position="426"/>
        <end position="606"/>
    </location>
</feature>
<feature type="compositionally biased region" description="Basic and acidic residues" evidence="1">
    <location>
        <begin position="268"/>
        <end position="291"/>
    </location>
</feature>
<evidence type="ECO:0000313" key="3">
    <source>
        <dbReference type="EMBL" id="VDI64689.1"/>
    </source>
</evidence>
<sequence>MSNKGKTKPVASSKKAVTSTSKGQPLRGKSAKGNPTNLDNRNEDPEKDNNSFLFTGPSPEKLEEYWLSRITELVQKKKSISADRKFSESLQQIYDALLKELCTRCGEKFDPIFGKDTEIQFDTIESENKNEVNTLDLEKKISEMKLTTETLTKRNEEVEQQLTKVRDEQKKLDDSNKKYQSEVLSKTTELNEIKEKMKKLEHELKKEKENQVGKAKDQVETKVDNNLQNKIMKLEEQIANMKNNTEKEKSDLNVRLQQEISATTKIKQQLDEKNKSYEKETSERKSIEKENLELAKKKTNLEQEVHELKSNKSAQDTNKEQITRLTNENERLKLTENQSKELLEKKEKEIKKMEEAHNVTKAEKASVQSLLNEINSKKKPSTKAPDQKFKDLQEENEKLRDRLSQVAGSKLTDGNPAIADLGDPNRPTQLGEKFSELYDNEWTDAMEELGNAGDEKSNIITLRNIVEKSYDFGKIKSEKYAEGLESALLQISNSIEVTPTISKYIKDHRKNTALLVVDSLFKSFLSSHTEFNVGGKDVQTFIKKTLSLCWLMTIQDPPVILTTELSGKFNTDLFRHYTKSGSNVDYVVWPVVFLHDGGPIICKGVAQGK</sequence>
<dbReference type="EMBL" id="UYJE01008541">
    <property type="protein sequence ID" value="VDI64689.1"/>
    <property type="molecule type" value="Genomic_DNA"/>
</dbReference>
<comment type="caution">
    <text evidence="3">The sequence shown here is derived from an EMBL/GenBank/DDBJ whole genome shotgun (WGS) entry which is preliminary data.</text>
</comment>
<feature type="compositionally biased region" description="Basic and acidic residues" evidence="1">
    <location>
        <begin position="204"/>
        <end position="223"/>
    </location>
</feature>
<feature type="compositionally biased region" description="Low complexity" evidence="1">
    <location>
        <begin position="10"/>
        <end position="22"/>
    </location>
</feature>
<keyword evidence="4" id="KW-1185">Reference proteome</keyword>
<dbReference type="OrthoDB" id="6159177at2759"/>
<organism evidence="3 4">
    <name type="scientific">Mytilus galloprovincialis</name>
    <name type="common">Mediterranean mussel</name>
    <dbReference type="NCBI Taxonomy" id="29158"/>
    <lineage>
        <taxon>Eukaryota</taxon>
        <taxon>Metazoa</taxon>
        <taxon>Spiralia</taxon>
        <taxon>Lophotrochozoa</taxon>
        <taxon>Mollusca</taxon>
        <taxon>Bivalvia</taxon>
        <taxon>Autobranchia</taxon>
        <taxon>Pteriomorphia</taxon>
        <taxon>Mytilida</taxon>
        <taxon>Mytiloidea</taxon>
        <taxon>Mytilidae</taxon>
        <taxon>Mytilinae</taxon>
        <taxon>Mytilus</taxon>
    </lineage>
</organism>
<gene>
    <name evidence="3" type="ORF">MGAL_10B029601</name>
</gene>
<feature type="region of interest" description="Disordered" evidence="1">
    <location>
        <begin position="262"/>
        <end position="291"/>
    </location>
</feature>
<dbReference type="AlphaFoldDB" id="A0A8B6GK62"/>
<proteinExistence type="predicted"/>
<feature type="region of interest" description="Disordered" evidence="1">
    <location>
        <begin position="204"/>
        <end position="224"/>
    </location>
</feature>
<name>A0A8B6GK62_MYTGA</name>
<feature type="region of interest" description="Disordered" evidence="1">
    <location>
        <begin position="307"/>
        <end position="338"/>
    </location>
</feature>
<dbReference type="InterPro" id="IPR031981">
    <property type="entry name" value="MIEAP_C"/>
</dbReference>
<accession>A0A8B6GK62</accession>
<dbReference type="Proteomes" id="UP000596742">
    <property type="component" value="Unassembled WGS sequence"/>
</dbReference>
<reference evidence="3" key="1">
    <citation type="submission" date="2018-11" db="EMBL/GenBank/DDBJ databases">
        <authorList>
            <person name="Alioto T."/>
            <person name="Alioto T."/>
        </authorList>
    </citation>
    <scope>NUCLEOTIDE SEQUENCE</scope>
</reference>
<evidence type="ECO:0000256" key="1">
    <source>
        <dbReference type="SAM" id="MobiDB-lite"/>
    </source>
</evidence>
<feature type="compositionally biased region" description="Basic and acidic residues" evidence="1">
    <location>
        <begin position="40"/>
        <end position="49"/>
    </location>
</feature>